<sequence>MEDPQHAVRGKQEVSLDDVNGNSRRATGSDGYGAKSESVRIGGTDCQGDNFQPSGESVPGTGGKILELLEELFAGFHEYVKSHETRLEERLQANRDYQSQMKKQMENIRQKILQQVSK</sequence>
<organism evidence="2 3">
    <name type="scientific">Limnospira platensis NIES-46</name>
    <dbReference type="NCBI Taxonomy" id="1236695"/>
    <lineage>
        <taxon>Bacteria</taxon>
        <taxon>Bacillati</taxon>
        <taxon>Cyanobacteriota</taxon>
        <taxon>Cyanophyceae</taxon>
        <taxon>Oscillatoriophycideae</taxon>
        <taxon>Oscillatoriales</taxon>
        <taxon>Sirenicapillariaceae</taxon>
        <taxon>Limnospira</taxon>
    </lineage>
</organism>
<reference evidence="2 3" key="1">
    <citation type="journal article" date="2019" name="J Genomics">
        <title>The Draft Genome of a Hydrogen-producing Cyanobacterium, Arthrospira platensis NIES-46.</title>
        <authorList>
            <person name="Suzuki S."/>
            <person name="Yamaguchi H."/>
            <person name="Kawachi M."/>
        </authorList>
    </citation>
    <scope>NUCLEOTIDE SEQUENCE [LARGE SCALE GENOMIC DNA]</scope>
    <source>
        <strain evidence="2 3">NIES-46</strain>
    </source>
</reference>
<name>A0A5M3T4K2_LIMPL</name>
<evidence type="ECO:0000313" key="3">
    <source>
        <dbReference type="Proteomes" id="UP000326169"/>
    </source>
</evidence>
<protein>
    <submittedName>
        <fullName evidence="2">Uncharacterized protein</fullName>
    </submittedName>
</protein>
<accession>A0A5M3T4K2</accession>
<dbReference type="Proteomes" id="UP000326169">
    <property type="component" value="Unassembled WGS sequence"/>
</dbReference>
<dbReference type="EMBL" id="BIMW01000056">
    <property type="protein sequence ID" value="GCE92918.1"/>
    <property type="molecule type" value="Genomic_DNA"/>
</dbReference>
<keyword evidence="3" id="KW-1185">Reference proteome</keyword>
<dbReference type="RefSeq" id="WP_014275991.1">
    <property type="nucleotide sequence ID" value="NZ_BIMW01000056.1"/>
</dbReference>
<gene>
    <name evidence="2" type="ORF">NIES46_09660</name>
</gene>
<feature type="compositionally biased region" description="Basic and acidic residues" evidence="1">
    <location>
        <begin position="1"/>
        <end position="14"/>
    </location>
</feature>
<comment type="caution">
    <text evidence="2">The sequence shown here is derived from an EMBL/GenBank/DDBJ whole genome shotgun (WGS) entry which is preliminary data.</text>
</comment>
<feature type="region of interest" description="Disordered" evidence="1">
    <location>
        <begin position="1"/>
        <end position="62"/>
    </location>
</feature>
<evidence type="ECO:0000313" key="2">
    <source>
        <dbReference type="EMBL" id="GCE92918.1"/>
    </source>
</evidence>
<evidence type="ECO:0000256" key="1">
    <source>
        <dbReference type="SAM" id="MobiDB-lite"/>
    </source>
</evidence>
<dbReference type="GeneID" id="301681875"/>
<proteinExistence type="predicted"/>